<organism evidence="3 4">
    <name type="scientific">Streptomyces toxytricini</name>
    <name type="common">Actinomyces toxytricini</name>
    <dbReference type="NCBI Taxonomy" id="67369"/>
    <lineage>
        <taxon>Bacteria</taxon>
        <taxon>Bacillati</taxon>
        <taxon>Actinomycetota</taxon>
        <taxon>Actinomycetes</taxon>
        <taxon>Kitasatosporales</taxon>
        <taxon>Streptomycetaceae</taxon>
        <taxon>Streptomyces</taxon>
    </lineage>
</organism>
<dbReference type="InterPro" id="IPR000073">
    <property type="entry name" value="AB_hydrolase_1"/>
</dbReference>
<dbReference type="Pfam" id="PF00561">
    <property type="entry name" value="Abhydrolase_1"/>
    <property type="match status" value="1"/>
</dbReference>
<sequence length="257" mass="27361">MIDTLPAHDTAGPADGPPLVLLHSSVCDRRMWQPQWEPLAAAGFRVVRMDFRTCGDSPPATAPYRDEDDVLALLDTLGIGRAALVGSSYGGRVALQVAALHPDRVSDLALLCPAVAGHVPGPALREVGDLEDALLEAGDIDGAVELMVRTWLGPSADDRTRDLVRVMQRRGFETALSAEGDHELPPREADLGAVTARTLAVGGAHDVADFRGIAASLLRRIPGARHVELPWAGHLPSLERPQETTALLLDFLGGHGR</sequence>
<accession>A0ABW8EC46</accession>
<dbReference type="EMBL" id="JBIUYY010000001">
    <property type="protein sequence ID" value="MFJ2820197.1"/>
    <property type="molecule type" value="Genomic_DNA"/>
</dbReference>
<dbReference type="InterPro" id="IPR050266">
    <property type="entry name" value="AB_hydrolase_sf"/>
</dbReference>
<feature type="domain" description="AB hydrolase-1" evidence="2">
    <location>
        <begin position="17"/>
        <end position="118"/>
    </location>
</feature>
<proteinExistence type="predicted"/>
<dbReference type="Proteomes" id="UP001617351">
    <property type="component" value="Unassembled WGS sequence"/>
</dbReference>
<dbReference type="Gene3D" id="3.40.50.1820">
    <property type="entry name" value="alpha/beta hydrolase"/>
    <property type="match status" value="1"/>
</dbReference>
<keyword evidence="1 3" id="KW-0378">Hydrolase</keyword>
<dbReference type="SUPFAM" id="SSF53474">
    <property type="entry name" value="alpha/beta-Hydrolases"/>
    <property type="match status" value="1"/>
</dbReference>
<dbReference type="RefSeq" id="WP_402377220.1">
    <property type="nucleotide sequence ID" value="NZ_JBIUYY010000001.1"/>
</dbReference>
<evidence type="ECO:0000259" key="2">
    <source>
        <dbReference type="Pfam" id="PF00561"/>
    </source>
</evidence>
<evidence type="ECO:0000313" key="3">
    <source>
        <dbReference type="EMBL" id="MFJ2820197.1"/>
    </source>
</evidence>
<dbReference type="PANTHER" id="PTHR43798:SF31">
    <property type="entry name" value="AB HYDROLASE SUPERFAMILY PROTEIN YCLE"/>
    <property type="match status" value="1"/>
</dbReference>
<keyword evidence="4" id="KW-1185">Reference proteome</keyword>
<dbReference type="PANTHER" id="PTHR43798">
    <property type="entry name" value="MONOACYLGLYCEROL LIPASE"/>
    <property type="match status" value="1"/>
</dbReference>
<gene>
    <name evidence="3" type="ORF">ACIO7M_03635</name>
</gene>
<evidence type="ECO:0000256" key="1">
    <source>
        <dbReference type="ARBA" id="ARBA00022801"/>
    </source>
</evidence>
<dbReference type="GO" id="GO:0016787">
    <property type="term" value="F:hydrolase activity"/>
    <property type="evidence" value="ECO:0007669"/>
    <property type="project" value="UniProtKB-KW"/>
</dbReference>
<evidence type="ECO:0000313" key="4">
    <source>
        <dbReference type="Proteomes" id="UP001617351"/>
    </source>
</evidence>
<dbReference type="InterPro" id="IPR029058">
    <property type="entry name" value="AB_hydrolase_fold"/>
</dbReference>
<reference evidence="3 4" key="1">
    <citation type="submission" date="2024-10" db="EMBL/GenBank/DDBJ databases">
        <title>The Natural Products Discovery Center: Release of the First 8490 Sequenced Strains for Exploring Actinobacteria Biosynthetic Diversity.</title>
        <authorList>
            <person name="Kalkreuter E."/>
            <person name="Kautsar S.A."/>
            <person name="Yang D."/>
            <person name="Bader C.D."/>
            <person name="Teijaro C.N."/>
            <person name="Fluegel L."/>
            <person name="Davis C.M."/>
            <person name="Simpson J.R."/>
            <person name="Lauterbach L."/>
            <person name="Steele A.D."/>
            <person name="Gui C."/>
            <person name="Meng S."/>
            <person name="Li G."/>
            <person name="Viehrig K."/>
            <person name="Ye F."/>
            <person name="Su P."/>
            <person name="Kiefer A.F."/>
            <person name="Nichols A."/>
            <person name="Cepeda A.J."/>
            <person name="Yan W."/>
            <person name="Fan B."/>
            <person name="Jiang Y."/>
            <person name="Adhikari A."/>
            <person name="Zheng C.-J."/>
            <person name="Schuster L."/>
            <person name="Cowan T.M."/>
            <person name="Smanski M.J."/>
            <person name="Chevrette M.G."/>
            <person name="De Carvalho L.P.S."/>
            <person name="Shen B."/>
        </authorList>
    </citation>
    <scope>NUCLEOTIDE SEQUENCE [LARGE SCALE GENOMIC DNA]</scope>
    <source>
        <strain evidence="3 4">NPDC087220</strain>
    </source>
</reference>
<protein>
    <submittedName>
        <fullName evidence="3">Alpha/beta fold hydrolase</fullName>
    </submittedName>
</protein>
<comment type="caution">
    <text evidence="3">The sequence shown here is derived from an EMBL/GenBank/DDBJ whole genome shotgun (WGS) entry which is preliminary data.</text>
</comment>
<dbReference type="PRINTS" id="PR00111">
    <property type="entry name" value="ABHYDROLASE"/>
</dbReference>
<name>A0ABW8EC46_STRT5</name>